<sequence length="634" mass="71128">MVLRKDQLEITLHEENKLIQTGKLRDDNPLDSSDSFHQLCIATRKDDLKGCQEAINAGANINGSDRFDYTPLILASLCGHYEVAQLLLESGALCERDTFQGERCIYSALNDRMRNLLLSYDYSKSTDPLQPLAAHITSLLGRSEPDTSDITITSADQSFKLHKFILAARCPYFRKKLAAAPETTAFKLPAAIPPQAFSIALRHVYLAELPRDVGGGPGTGYSEREVLDGIDKLSSQLELGNLMEDIIGVHNRRQARQNRTSETALGRAQLETWFRENVLRYKVTIDSDKANEVKWARNNAIFADILLRADEEVNEELDVEGVSENTTLPKMNGIPVGPMADSTASGVNMQQRPKSVLFPVHRAMLLRSDYFSSMFSSGLVESQEKPHLHIVKVDCTPEVLEWILLFLYAEKTDFPLDIALEILFAADILFIERLKSKAALVISTLGSGTLQQERGKLNSETLATPATPTKDVLDPFETLRAAWELRVPRLENFVARYFAYRLEQYIDLPEFADLIKESAARIRNREETDTIEIIDDIRHYLSERFRLRFEGEGIAELLDEGVHEDGLAGDINGSQQPFGNSAIENGLGHQPLLEGEIRTLDGELVSDEFESDALDYRMLLGKIEILLEKLELDA</sequence>
<dbReference type="InterPro" id="IPR002110">
    <property type="entry name" value="Ankyrin_rpt"/>
</dbReference>
<dbReference type="GO" id="GO:0000151">
    <property type="term" value="C:ubiquitin ligase complex"/>
    <property type="evidence" value="ECO:0007669"/>
    <property type="project" value="TreeGrafter"/>
</dbReference>
<evidence type="ECO:0000256" key="2">
    <source>
        <dbReference type="ARBA" id="ARBA00023043"/>
    </source>
</evidence>
<keyword evidence="6" id="KW-1185">Reference proteome</keyword>
<evidence type="ECO:0000313" key="6">
    <source>
        <dbReference type="Proteomes" id="UP000664169"/>
    </source>
</evidence>
<dbReference type="InterPro" id="IPR044515">
    <property type="entry name" value="ABTB1"/>
</dbReference>
<protein>
    <recommendedName>
        <fullName evidence="4">BTB domain-containing protein</fullName>
    </recommendedName>
</protein>
<dbReference type="Gene3D" id="3.30.710.10">
    <property type="entry name" value="Potassium Channel Kv1.1, Chain A"/>
    <property type="match status" value="2"/>
</dbReference>
<proteinExistence type="predicted"/>
<dbReference type="PROSITE" id="PS50297">
    <property type="entry name" value="ANK_REP_REGION"/>
    <property type="match status" value="1"/>
</dbReference>
<dbReference type="GO" id="GO:0005737">
    <property type="term" value="C:cytoplasm"/>
    <property type="evidence" value="ECO:0007669"/>
    <property type="project" value="TreeGrafter"/>
</dbReference>
<dbReference type="CDD" id="cd18186">
    <property type="entry name" value="BTB_POZ_ZBTB_KLHL-like"/>
    <property type="match status" value="1"/>
</dbReference>
<dbReference type="SMART" id="SM00248">
    <property type="entry name" value="ANK"/>
    <property type="match status" value="2"/>
</dbReference>
<feature type="repeat" description="ANK" evidence="3">
    <location>
        <begin position="67"/>
        <end position="92"/>
    </location>
</feature>
<dbReference type="PANTHER" id="PTHR46231">
    <property type="entry name" value="ANKYRIN REPEAT AND BTB/POZ DOMAIN-CONTAINING PROTEIN 1"/>
    <property type="match status" value="1"/>
</dbReference>
<evidence type="ECO:0000256" key="1">
    <source>
        <dbReference type="ARBA" id="ARBA00022737"/>
    </source>
</evidence>
<keyword evidence="1" id="KW-0677">Repeat</keyword>
<dbReference type="PROSITE" id="PS50088">
    <property type="entry name" value="ANK_REPEAT"/>
    <property type="match status" value="1"/>
</dbReference>
<dbReference type="SUPFAM" id="SSF54695">
    <property type="entry name" value="POZ domain"/>
    <property type="match status" value="2"/>
</dbReference>
<dbReference type="EMBL" id="CAJPDQ010000003">
    <property type="protein sequence ID" value="CAF9907113.1"/>
    <property type="molecule type" value="Genomic_DNA"/>
</dbReference>
<accession>A0A8H3EKL8</accession>
<reference evidence="5" key="1">
    <citation type="submission" date="2021-03" db="EMBL/GenBank/DDBJ databases">
        <authorList>
            <person name="Tagirdzhanova G."/>
        </authorList>
    </citation>
    <scope>NUCLEOTIDE SEQUENCE</scope>
</reference>
<dbReference type="SUPFAM" id="SSF48403">
    <property type="entry name" value="Ankyrin repeat"/>
    <property type="match status" value="1"/>
</dbReference>
<dbReference type="Gene3D" id="1.25.40.20">
    <property type="entry name" value="Ankyrin repeat-containing domain"/>
    <property type="match status" value="1"/>
</dbReference>
<dbReference type="PROSITE" id="PS50097">
    <property type="entry name" value="BTB"/>
    <property type="match status" value="2"/>
</dbReference>
<dbReference type="AlphaFoldDB" id="A0A8H3EKL8"/>
<dbReference type="FunFam" id="1.25.40.20:FF:000248">
    <property type="entry name" value="Ankyrin repeat and BTB/POZ domain protein"/>
    <property type="match status" value="1"/>
</dbReference>
<dbReference type="OrthoDB" id="684045at2759"/>
<name>A0A8H3EKL8_9LECA</name>
<gene>
    <name evidence="5" type="ORF">GOMPHAMPRED_005021</name>
</gene>
<evidence type="ECO:0000256" key="3">
    <source>
        <dbReference type="PROSITE-ProRule" id="PRU00023"/>
    </source>
</evidence>
<dbReference type="InterPro" id="IPR000210">
    <property type="entry name" value="BTB/POZ_dom"/>
</dbReference>
<dbReference type="CDD" id="cd18497">
    <property type="entry name" value="BACK_ABTB1_BPOZ"/>
    <property type="match status" value="1"/>
</dbReference>
<dbReference type="Pfam" id="PF13637">
    <property type="entry name" value="Ank_4"/>
    <property type="match status" value="1"/>
</dbReference>
<dbReference type="Proteomes" id="UP000664169">
    <property type="component" value="Unassembled WGS sequence"/>
</dbReference>
<keyword evidence="2 3" id="KW-0040">ANK repeat</keyword>
<dbReference type="SMART" id="SM00225">
    <property type="entry name" value="BTB"/>
    <property type="match status" value="2"/>
</dbReference>
<evidence type="ECO:0000259" key="4">
    <source>
        <dbReference type="PROSITE" id="PS50097"/>
    </source>
</evidence>
<dbReference type="InterPro" id="IPR011333">
    <property type="entry name" value="SKP1/BTB/POZ_sf"/>
</dbReference>
<dbReference type="PANTHER" id="PTHR46231:SF1">
    <property type="entry name" value="ANKYRIN REPEAT AND BTB_POZ DOMAIN-CONTAINING PROTEIN 1"/>
    <property type="match status" value="1"/>
</dbReference>
<comment type="caution">
    <text evidence="5">The sequence shown here is derived from an EMBL/GenBank/DDBJ whole genome shotgun (WGS) entry which is preliminary data.</text>
</comment>
<dbReference type="Pfam" id="PF00651">
    <property type="entry name" value="BTB"/>
    <property type="match status" value="2"/>
</dbReference>
<evidence type="ECO:0000313" key="5">
    <source>
        <dbReference type="EMBL" id="CAF9907113.1"/>
    </source>
</evidence>
<feature type="domain" description="BTB" evidence="4">
    <location>
        <begin position="148"/>
        <end position="213"/>
    </location>
</feature>
<dbReference type="InterPro" id="IPR036770">
    <property type="entry name" value="Ankyrin_rpt-contain_sf"/>
</dbReference>
<feature type="domain" description="BTB" evidence="4">
    <location>
        <begin position="345"/>
        <end position="416"/>
    </location>
</feature>
<organism evidence="5 6">
    <name type="scientific">Gomphillus americanus</name>
    <dbReference type="NCBI Taxonomy" id="1940652"/>
    <lineage>
        <taxon>Eukaryota</taxon>
        <taxon>Fungi</taxon>
        <taxon>Dikarya</taxon>
        <taxon>Ascomycota</taxon>
        <taxon>Pezizomycotina</taxon>
        <taxon>Lecanoromycetes</taxon>
        <taxon>OSLEUM clade</taxon>
        <taxon>Ostropomycetidae</taxon>
        <taxon>Ostropales</taxon>
        <taxon>Graphidaceae</taxon>
        <taxon>Gomphilloideae</taxon>
        <taxon>Gomphillus</taxon>
    </lineage>
</organism>